<dbReference type="InterPro" id="IPR013087">
    <property type="entry name" value="Znf_C2H2_type"/>
</dbReference>
<feature type="region of interest" description="Disordered" evidence="6">
    <location>
        <begin position="1"/>
        <end position="193"/>
    </location>
</feature>
<dbReference type="Proteomes" id="UP001213000">
    <property type="component" value="Unassembled WGS sequence"/>
</dbReference>
<organism evidence="8 9">
    <name type="scientific">Leucocoprinus birnbaumii</name>
    <dbReference type="NCBI Taxonomy" id="56174"/>
    <lineage>
        <taxon>Eukaryota</taxon>
        <taxon>Fungi</taxon>
        <taxon>Dikarya</taxon>
        <taxon>Basidiomycota</taxon>
        <taxon>Agaricomycotina</taxon>
        <taxon>Agaricomycetes</taxon>
        <taxon>Agaricomycetidae</taxon>
        <taxon>Agaricales</taxon>
        <taxon>Agaricineae</taxon>
        <taxon>Agaricaceae</taxon>
        <taxon>Leucocoprinus</taxon>
    </lineage>
</organism>
<keyword evidence="4" id="KW-0862">Zinc</keyword>
<feature type="domain" description="C2H2-type" evidence="7">
    <location>
        <begin position="230"/>
        <end position="259"/>
    </location>
</feature>
<sequence>MSLAHDSDYGIEGGLPQNPPETLYHLDREFEKTQAPNNVSTDALAAEKLSVEMEDMPRPRTRSQTGSTVKRRLPEEINVTSPQKPTPSRKKPRTATKKSSSPTDAEDSQEGHRTDSPLTDSRDVSQATTRNSSPFGSTPPLTFLESSGSPGYAPDRRGPRSRATLPVPVPNLTKKSRGRRVPTQEATEAPADSKDKRMYVCKVEGCGKCFHRGEHLKRHIRSIHTHEKPFMCTHPSCGKYFNRHDNLLQHLKVHKQNSHEENGNPRPILKLSPPSPSPSPEPEPARNHEAESSESEAEAPSPMGPPLKLTFPVAPVSYDPYVLQARFEVPCEPYTSVTNMAVSSLRTELPPHSPPTSRVRDSL</sequence>
<dbReference type="PROSITE" id="PS50157">
    <property type="entry name" value="ZINC_FINGER_C2H2_2"/>
    <property type="match status" value="2"/>
</dbReference>
<dbReference type="EMBL" id="JANIEX010000220">
    <property type="protein sequence ID" value="KAJ3570760.1"/>
    <property type="molecule type" value="Genomic_DNA"/>
</dbReference>
<dbReference type="GO" id="GO:0008270">
    <property type="term" value="F:zinc ion binding"/>
    <property type="evidence" value="ECO:0007669"/>
    <property type="project" value="UniProtKB-KW"/>
</dbReference>
<protein>
    <recommendedName>
        <fullName evidence="7">C2H2-type domain-containing protein</fullName>
    </recommendedName>
</protein>
<feature type="compositionally biased region" description="Basic and acidic residues" evidence="6">
    <location>
        <begin position="109"/>
        <end position="123"/>
    </location>
</feature>
<feature type="compositionally biased region" description="Basic and acidic residues" evidence="6">
    <location>
        <begin position="49"/>
        <end position="58"/>
    </location>
</feature>
<comment type="caution">
    <text evidence="8">The sequence shown here is derived from an EMBL/GenBank/DDBJ whole genome shotgun (WGS) entry which is preliminary data.</text>
</comment>
<dbReference type="PANTHER" id="PTHR19818:SF139">
    <property type="entry name" value="PAIR-RULE PROTEIN ODD-PAIRED"/>
    <property type="match status" value="1"/>
</dbReference>
<proteinExistence type="predicted"/>
<dbReference type="AlphaFoldDB" id="A0AAD5VV42"/>
<evidence type="ECO:0000256" key="1">
    <source>
        <dbReference type="ARBA" id="ARBA00022723"/>
    </source>
</evidence>
<dbReference type="GO" id="GO:0005634">
    <property type="term" value="C:nucleus"/>
    <property type="evidence" value="ECO:0007669"/>
    <property type="project" value="UniProtKB-ARBA"/>
</dbReference>
<evidence type="ECO:0000256" key="6">
    <source>
        <dbReference type="SAM" id="MobiDB-lite"/>
    </source>
</evidence>
<dbReference type="SMART" id="SM00355">
    <property type="entry name" value="ZnF_C2H2"/>
    <property type="match status" value="2"/>
</dbReference>
<feature type="compositionally biased region" description="Polar residues" evidence="6">
    <location>
        <begin position="124"/>
        <end position="149"/>
    </location>
</feature>
<keyword evidence="2" id="KW-0677">Repeat</keyword>
<dbReference type="Pfam" id="PF00096">
    <property type="entry name" value="zf-C2H2"/>
    <property type="match status" value="1"/>
</dbReference>
<dbReference type="SUPFAM" id="SSF57667">
    <property type="entry name" value="beta-beta-alpha zinc fingers"/>
    <property type="match status" value="1"/>
</dbReference>
<evidence type="ECO:0000259" key="7">
    <source>
        <dbReference type="PROSITE" id="PS50157"/>
    </source>
</evidence>
<feature type="compositionally biased region" description="Pro residues" evidence="6">
    <location>
        <begin position="273"/>
        <end position="282"/>
    </location>
</feature>
<dbReference type="GO" id="GO:0000981">
    <property type="term" value="F:DNA-binding transcription factor activity, RNA polymerase II-specific"/>
    <property type="evidence" value="ECO:0007669"/>
    <property type="project" value="TreeGrafter"/>
</dbReference>
<dbReference type="GO" id="GO:0000978">
    <property type="term" value="F:RNA polymerase II cis-regulatory region sequence-specific DNA binding"/>
    <property type="evidence" value="ECO:0007669"/>
    <property type="project" value="TreeGrafter"/>
</dbReference>
<evidence type="ECO:0000313" key="8">
    <source>
        <dbReference type="EMBL" id="KAJ3570760.1"/>
    </source>
</evidence>
<feature type="domain" description="C2H2-type" evidence="7">
    <location>
        <begin position="199"/>
        <end position="229"/>
    </location>
</feature>
<dbReference type="GO" id="GO:0045944">
    <property type="term" value="P:positive regulation of transcription by RNA polymerase II"/>
    <property type="evidence" value="ECO:0007669"/>
    <property type="project" value="UniProtKB-ARBA"/>
</dbReference>
<accession>A0AAD5VV42</accession>
<evidence type="ECO:0000256" key="5">
    <source>
        <dbReference type="PROSITE-ProRule" id="PRU00042"/>
    </source>
</evidence>
<keyword evidence="3 5" id="KW-0863">Zinc-finger</keyword>
<evidence type="ECO:0000256" key="4">
    <source>
        <dbReference type="ARBA" id="ARBA00022833"/>
    </source>
</evidence>
<feature type="region of interest" description="Disordered" evidence="6">
    <location>
        <begin position="255"/>
        <end position="310"/>
    </location>
</feature>
<dbReference type="InterPro" id="IPR050329">
    <property type="entry name" value="GLI_C2H2-zinc-finger"/>
</dbReference>
<evidence type="ECO:0000256" key="3">
    <source>
        <dbReference type="ARBA" id="ARBA00022771"/>
    </source>
</evidence>
<feature type="compositionally biased region" description="Basic residues" evidence="6">
    <location>
        <begin position="87"/>
        <end position="96"/>
    </location>
</feature>
<keyword evidence="9" id="KW-1185">Reference proteome</keyword>
<reference evidence="8" key="1">
    <citation type="submission" date="2022-07" db="EMBL/GenBank/DDBJ databases">
        <title>Genome Sequence of Leucocoprinus birnbaumii.</title>
        <authorList>
            <person name="Buettner E."/>
        </authorList>
    </citation>
    <scope>NUCLEOTIDE SEQUENCE</scope>
    <source>
        <strain evidence="8">VT141</strain>
    </source>
</reference>
<evidence type="ECO:0000313" key="9">
    <source>
        <dbReference type="Proteomes" id="UP001213000"/>
    </source>
</evidence>
<keyword evidence="1" id="KW-0479">Metal-binding</keyword>
<dbReference type="PANTHER" id="PTHR19818">
    <property type="entry name" value="ZINC FINGER PROTEIN ZIC AND GLI"/>
    <property type="match status" value="1"/>
</dbReference>
<gene>
    <name evidence="8" type="ORF">NP233_g4186</name>
</gene>
<dbReference type="Gene3D" id="3.30.160.60">
    <property type="entry name" value="Classic Zinc Finger"/>
    <property type="match status" value="2"/>
</dbReference>
<dbReference type="InterPro" id="IPR036236">
    <property type="entry name" value="Znf_C2H2_sf"/>
</dbReference>
<evidence type="ECO:0000256" key="2">
    <source>
        <dbReference type="ARBA" id="ARBA00022737"/>
    </source>
</evidence>
<name>A0AAD5VV42_9AGAR</name>
<dbReference type="PROSITE" id="PS00028">
    <property type="entry name" value="ZINC_FINGER_C2H2_1"/>
    <property type="match status" value="2"/>
</dbReference>